<dbReference type="Gene3D" id="3.20.80.10">
    <property type="entry name" value="Regulatory factor, effector binding domain"/>
    <property type="match status" value="1"/>
</dbReference>
<name>A0ABW1EU05_9ACTN</name>
<feature type="compositionally biased region" description="Basic residues" evidence="1">
    <location>
        <begin position="176"/>
        <end position="192"/>
    </location>
</feature>
<feature type="region of interest" description="Disordered" evidence="1">
    <location>
        <begin position="154"/>
        <end position="192"/>
    </location>
</feature>
<accession>A0ABW1EU05</accession>
<keyword evidence="3" id="KW-1185">Reference proteome</keyword>
<organism evidence="2 3">
    <name type="scientific">Kitasatospora aburaviensis</name>
    <dbReference type="NCBI Taxonomy" id="67265"/>
    <lineage>
        <taxon>Bacteria</taxon>
        <taxon>Bacillati</taxon>
        <taxon>Actinomycetota</taxon>
        <taxon>Actinomycetes</taxon>
        <taxon>Kitasatosporales</taxon>
        <taxon>Streptomycetaceae</taxon>
        <taxon>Kitasatospora</taxon>
    </lineage>
</organism>
<evidence type="ECO:0000256" key="1">
    <source>
        <dbReference type="SAM" id="MobiDB-lite"/>
    </source>
</evidence>
<gene>
    <name evidence="2" type="ORF">ACFP0N_04030</name>
</gene>
<proteinExistence type="predicted"/>
<protein>
    <submittedName>
        <fullName evidence="2">Uncharacterized protein</fullName>
    </submittedName>
</protein>
<dbReference type="RefSeq" id="WP_313762509.1">
    <property type="nucleotide sequence ID" value="NZ_BAAAVH010000050.1"/>
</dbReference>
<comment type="caution">
    <text evidence="2">The sequence shown here is derived from an EMBL/GenBank/DDBJ whole genome shotgun (WGS) entry which is preliminary data.</text>
</comment>
<dbReference type="InterPro" id="IPR011256">
    <property type="entry name" value="Reg_factor_effector_dom_sf"/>
</dbReference>
<sequence>MISLRHPANGTPREATWLRLTAFLFNRGISDDRTVGIEILYDDPESTAPDRRRFDACLSVPRDRVAGLSLLDPRRDSLGIRVLPVLSERLMLWQGGSAQAEPPVRHRHVTPAAGLALRANWPRYEVYRGSPVLTPGRPEVVGWYATATPSATALGGAVGGPGGGHLPPRTPAGVPRRPHGAVRRASGRGLRP</sequence>
<evidence type="ECO:0000313" key="2">
    <source>
        <dbReference type="EMBL" id="MFC5884154.1"/>
    </source>
</evidence>
<feature type="compositionally biased region" description="Gly residues" evidence="1">
    <location>
        <begin position="156"/>
        <end position="165"/>
    </location>
</feature>
<evidence type="ECO:0000313" key="3">
    <source>
        <dbReference type="Proteomes" id="UP001596067"/>
    </source>
</evidence>
<dbReference type="Proteomes" id="UP001596067">
    <property type="component" value="Unassembled WGS sequence"/>
</dbReference>
<reference evidence="3" key="1">
    <citation type="journal article" date="2019" name="Int. J. Syst. Evol. Microbiol.">
        <title>The Global Catalogue of Microorganisms (GCM) 10K type strain sequencing project: providing services to taxonomists for standard genome sequencing and annotation.</title>
        <authorList>
            <consortium name="The Broad Institute Genomics Platform"/>
            <consortium name="The Broad Institute Genome Sequencing Center for Infectious Disease"/>
            <person name="Wu L."/>
            <person name="Ma J."/>
        </authorList>
    </citation>
    <scope>NUCLEOTIDE SEQUENCE [LARGE SCALE GENOMIC DNA]</scope>
    <source>
        <strain evidence="3">CGMCC 4.1469</strain>
    </source>
</reference>
<dbReference type="EMBL" id="JBHSOD010000003">
    <property type="protein sequence ID" value="MFC5884154.1"/>
    <property type="molecule type" value="Genomic_DNA"/>
</dbReference>